<evidence type="ECO:0000313" key="3">
    <source>
        <dbReference type="Proteomes" id="UP000294933"/>
    </source>
</evidence>
<dbReference type="EMBL" id="ML170156">
    <property type="protein sequence ID" value="TDL29813.1"/>
    <property type="molecule type" value="Genomic_DNA"/>
</dbReference>
<dbReference type="Proteomes" id="UP000294933">
    <property type="component" value="Unassembled WGS sequence"/>
</dbReference>
<name>A0A4R5XFE9_9AGAM</name>
<protein>
    <submittedName>
        <fullName evidence="2">Uncharacterized protein</fullName>
    </submittedName>
</protein>
<reference evidence="2 3" key="1">
    <citation type="submission" date="2018-06" db="EMBL/GenBank/DDBJ databases">
        <title>A transcriptomic atlas of mushroom development highlights an independent origin of complex multicellularity.</title>
        <authorList>
            <consortium name="DOE Joint Genome Institute"/>
            <person name="Krizsan K."/>
            <person name="Almasi E."/>
            <person name="Merenyi Z."/>
            <person name="Sahu N."/>
            <person name="Viragh M."/>
            <person name="Koszo T."/>
            <person name="Mondo S."/>
            <person name="Kiss B."/>
            <person name="Balint B."/>
            <person name="Kues U."/>
            <person name="Barry K."/>
            <person name="Hegedus J.C."/>
            <person name="Henrissat B."/>
            <person name="Johnson J."/>
            <person name="Lipzen A."/>
            <person name="Ohm R."/>
            <person name="Nagy I."/>
            <person name="Pangilinan J."/>
            <person name="Yan J."/>
            <person name="Xiong Y."/>
            <person name="Grigoriev I.V."/>
            <person name="Hibbett D.S."/>
            <person name="Nagy L.G."/>
        </authorList>
    </citation>
    <scope>NUCLEOTIDE SEQUENCE [LARGE SCALE GENOMIC DNA]</scope>
    <source>
        <strain evidence="2 3">SZMC22713</strain>
    </source>
</reference>
<keyword evidence="3" id="KW-1185">Reference proteome</keyword>
<dbReference type="AlphaFoldDB" id="A0A4R5XFE9"/>
<evidence type="ECO:0000313" key="2">
    <source>
        <dbReference type="EMBL" id="TDL29813.1"/>
    </source>
</evidence>
<feature type="region of interest" description="Disordered" evidence="1">
    <location>
        <begin position="296"/>
        <end position="318"/>
    </location>
</feature>
<proteinExistence type="predicted"/>
<gene>
    <name evidence="2" type="ORF">BD410DRAFT_42709</name>
</gene>
<feature type="compositionally biased region" description="Polar residues" evidence="1">
    <location>
        <begin position="297"/>
        <end position="318"/>
    </location>
</feature>
<organism evidence="2 3">
    <name type="scientific">Rickenella mellea</name>
    <dbReference type="NCBI Taxonomy" id="50990"/>
    <lineage>
        <taxon>Eukaryota</taxon>
        <taxon>Fungi</taxon>
        <taxon>Dikarya</taxon>
        <taxon>Basidiomycota</taxon>
        <taxon>Agaricomycotina</taxon>
        <taxon>Agaricomycetes</taxon>
        <taxon>Hymenochaetales</taxon>
        <taxon>Rickenellaceae</taxon>
        <taxon>Rickenella</taxon>
    </lineage>
</organism>
<sequence>MVTIIPSQSFHQHHTARLPPAWIRLMTGDLPLILHRIIPSPLPQMSPKHCHHLLTQGHPAHLQPCRNKSHLSYLMEWLSRNLHLNYQSSFHHQGQHIQCPESLLSFLMEFTCHLCRRFHSRHHTKSNQNSQSIHRKTLISHHLGTRHHNHMMKLTSFNSQVQLPPILPLMPSKTAGPGEPYHTRDLEYAKISASPHRFRIGLGTEIATNALSHSGDDVIPTWSQRWQDMTHQNIRHLRDTQVGNAGTRAGPISREQVTRAFPHSSRSEVFTSLALEMFGPEYLDLGVARKPRKVGAMTQTNHDSSSCRKSTGCCSART</sequence>
<dbReference type="VEuPathDB" id="FungiDB:BD410DRAFT_42709"/>
<evidence type="ECO:0000256" key="1">
    <source>
        <dbReference type="SAM" id="MobiDB-lite"/>
    </source>
</evidence>
<accession>A0A4R5XFE9</accession>